<evidence type="ECO:0000256" key="1">
    <source>
        <dbReference type="SAM" id="Phobius"/>
    </source>
</evidence>
<gene>
    <name evidence="2" type="ORF">G4D72_04515</name>
</gene>
<accession>A0ABX0I2G4</accession>
<evidence type="ECO:0000313" key="2">
    <source>
        <dbReference type="EMBL" id="NHM01371.1"/>
    </source>
</evidence>
<keyword evidence="3" id="KW-1185">Reference proteome</keyword>
<sequence>MFQLYKKRTFNELISDTFTFFKIHGKNYFANYIAINGAIILILIVLLYFFFKVFYDGLFQNGTPNSGVGFENYLVENLNLFIGYGIVALVLILILMFINSLFPIAYLKLVEKKEETNAANLWKFIKSKIGKSIVFFLISLVIIFPLAGLIAFVCFALVFILIGIPLIIIVIPALFTCISFAYYNYISTNDGYFDSISKGYRLFIKKPWPLIGSTIIIYMIVNTVVSFISFIPYFIGIFGVFFNIETQNLDNQQENISFMMIMIGITFMLSITLNYLLQNIISVNQGIMYYSMIDETEKTSNLSEIDLIGSNEE</sequence>
<keyword evidence="1" id="KW-0812">Transmembrane</keyword>
<protein>
    <recommendedName>
        <fullName evidence="4">Glycerophosphoryl diester phosphodiesterase membrane domain-containing protein</fullName>
    </recommendedName>
</protein>
<feature type="transmembrane region" description="Helical" evidence="1">
    <location>
        <begin position="133"/>
        <end position="160"/>
    </location>
</feature>
<organism evidence="2 3">
    <name type="scientific">Flavobacterium difficile</name>
    <dbReference type="NCBI Taxonomy" id="2709659"/>
    <lineage>
        <taxon>Bacteria</taxon>
        <taxon>Pseudomonadati</taxon>
        <taxon>Bacteroidota</taxon>
        <taxon>Flavobacteriia</taxon>
        <taxon>Flavobacteriales</taxon>
        <taxon>Flavobacteriaceae</taxon>
        <taxon>Flavobacterium</taxon>
    </lineage>
</organism>
<evidence type="ECO:0008006" key="4">
    <source>
        <dbReference type="Google" id="ProtNLM"/>
    </source>
</evidence>
<feature type="transmembrane region" description="Helical" evidence="1">
    <location>
        <begin position="81"/>
        <end position="107"/>
    </location>
</feature>
<feature type="transmembrane region" description="Helical" evidence="1">
    <location>
        <begin position="29"/>
        <end position="51"/>
    </location>
</feature>
<reference evidence="2 3" key="1">
    <citation type="submission" date="2020-02" db="EMBL/GenBank/DDBJ databases">
        <authorList>
            <person name="Chen W.-M."/>
        </authorList>
    </citation>
    <scope>NUCLEOTIDE SEQUENCE [LARGE SCALE GENOMIC DNA]</scope>
    <source>
        <strain evidence="2 3">KDG-16</strain>
    </source>
</reference>
<feature type="transmembrane region" description="Helical" evidence="1">
    <location>
        <begin position="255"/>
        <end position="277"/>
    </location>
</feature>
<keyword evidence="1" id="KW-0472">Membrane</keyword>
<feature type="transmembrane region" description="Helical" evidence="1">
    <location>
        <begin position="207"/>
        <end position="235"/>
    </location>
</feature>
<dbReference type="RefSeq" id="WP_166076422.1">
    <property type="nucleotide sequence ID" value="NZ_JAAJBT010000002.1"/>
</dbReference>
<comment type="caution">
    <text evidence="2">The sequence shown here is derived from an EMBL/GenBank/DDBJ whole genome shotgun (WGS) entry which is preliminary data.</text>
</comment>
<dbReference type="Proteomes" id="UP000800984">
    <property type="component" value="Unassembled WGS sequence"/>
</dbReference>
<name>A0ABX0I2G4_9FLAO</name>
<feature type="transmembrane region" description="Helical" evidence="1">
    <location>
        <begin position="166"/>
        <end position="186"/>
    </location>
</feature>
<dbReference type="EMBL" id="JAAJBT010000002">
    <property type="protein sequence ID" value="NHM01371.1"/>
    <property type="molecule type" value="Genomic_DNA"/>
</dbReference>
<keyword evidence="1" id="KW-1133">Transmembrane helix</keyword>
<proteinExistence type="predicted"/>
<evidence type="ECO:0000313" key="3">
    <source>
        <dbReference type="Proteomes" id="UP000800984"/>
    </source>
</evidence>